<keyword evidence="2" id="KW-0503">Monooxygenase</keyword>
<comment type="similarity">
    <text evidence="1 2">Belongs to the cytochrome P450 family.</text>
</comment>
<dbReference type="GO" id="GO:0005506">
    <property type="term" value="F:iron ion binding"/>
    <property type="evidence" value="ECO:0007669"/>
    <property type="project" value="InterPro"/>
</dbReference>
<evidence type="ECO:0000256" key="2">
    <source>
        <dbReference type="RuleBase" id="RU000461"/>
    </source>
</evidence>
<dbReference type="GO" id="GO:0004497">
    <property type="term" value="F:monooxygenase activity"/>
    <property type="evidence" value="ECO:0007669"/>
    <property type="project" value="UniProtKB-KW"/>
</dbReference>
<dbReference type="InterPro" id="IPR036396">
    <property type="entry name" value="Cyt_P450_sf"/>
</dbReference>
<dbReference type="STRING" id="47864.GA0070560_104100"/>
<sequence length="336" mass="34806">MRRVTDSSPRIAAVSDIPPCAPPTPDDTGATWTVTRHADVRAALVDPAFEVPEADPGPPGTLAWLRATVARFSGPERHPPRRAATLTVLAGLDPDLLARDAARLTVAELDRRAGRVDVPARLARDVPLRVLAVRLGLADPAAAVPAVAVVAAAYQPGAGPAAVRRADDAVAALVTNCPSGPDESTAHRIGLLVQACDATAGLIDAATRHARSLPAAVATRDLLGEVLRLDPPVRATRRVATVAAELAGRPIPAGVGLLLRFDAANRDPAVFTDPDRFTPGRPALTFGAGAHGCPGERHALALAAGVVDVLRDLSPRAGGPPRQEPALTTDPKEARR</sequence>
<dbReference type="PROSITE" id="PS00086">
    <property type="entry name" value="CYTOCHROME_P450"/>
    <property type="match status" value="1"/>
</dbReference>
<reference evidence="5" key="1">
    <citation type="submission" date="2016-06" db="EMBL/GenBank/DDBJ databases">
        <authorList>
            <person name="Varghese N."/>
        </authorList>
    </citation>
    <scope>NUCLEOTIDE SEQUENCE [LARGE SCALE GENOMIC DNA]</scope>
    <source>
        <strain evidence="5">DSM 43171</strain>
    </source>
</reference>
<evidence type="ECO:0000313" key="4">
    <source>
        <dbReference type="EMBL" id="SCG44793.1"/>
    </source>
</evidence>
<gene>
    <name evidence="4" type="ORF">GA0070560_104100</name>
</gene>
<keyword evidence="2" id="KW-0479">Metal-binding</keyword>
<keyword evidence="2" id="KW-0560">Oxidoreductase</keyword>
<proteinExistence type="inferred from homology"/>
<evidence type="ECO:0000313" key="5">
    <source>
        <dbReference type="Proteomes" id="UP000199408"/>
    </source>
</evidence>
<keyword evidence="2" id="KW-0349">Heme</keyword>
<dbReference type="SUPFAM" id="SSF48264">
    <property type="entry name" value="Cytochrome P450"/>
    <property type="match status" value="1"/>
</dbReference>
<name>A0A1C5HFS9_9ACTN</name>
<dbReference type="InterPro" id="IPR001128">
    <property type="entry name" value="Cyt_P450"/>
</dbReference>
<accession>A0A1C5HFS9</accession>
<dbReference type="AlphaFoldDB" id="A0A1C5HFS9"/>
<feature type="region of interest" description="Disordered" evidence="3">
    <location>
        <begin position="1"/>
        <end position="27"/>
    </location>
</feature>
<dbReference type="Pfam" id="PF00067">
    <property type="entry name" value="p450"/>
    <property type="match status" value="1"/>
</dbReference>
<evidence type="ECO:0000256" key="3">
    <source>
        <dbReference type="SAM" id="MobiDB-lite"/>
    </source>
</evidence>
<dbReference type="GO" id="GO:0020037">
    <property type="term" value="F:heme binding"/>
    <property type="evidence" value="ECO:0007669"/>
    <property type="project" value="InterPro"/>
</dbReference>
<protein>
    <submittedName>
        <fullName evidence="4">Cytochrome P450</fullName>
    </submittedName>
</protein>
<organism evidence="4 5">
    <name type="scientific">Micromonospora halophytica</name>
    <dbReference type="NCBI Taxonomy" id="47864"/>
    <lineage>
        <taxon>Bacteria</taxon>
        <taxon>Bacillati</taxon>
        <taxon>Actinomycetota</taxon>
        <taxon>Actinomycetes</taxon>
        <taxon>Micromonosporales</taxon>
        <taxon>Micromonosporaceae</taxon>
        <taxon>Micromonospora</taxon>
    </lineage>
</organism>
<evidence type="ECO:0000256" key="1">
    <source>
        <dbReference type="ARBA" id="ARBA00010617"/>
    </source>
</evidence>
<dbReference type="EMBL" id="FMDN01000004">
    <property type="protein sequence ID" value="SCG44793.1"/>
    <property type="molecule type" value="Genomic_DNA"/>
</dbReference>
<dbReference type="InterPro" id="IPR017972">
    <property type="entry name" value="Cyt_P450_CS"/>
</dbReference>
<keyword evidence="2" id="KW-0408">Iron</keyword>
<dbReference type="Gene3D" id="1.10.630.10">
    <property type="entry name" value="Cytochrome P450"/>
    <property type="match status" value="1"/>
</dbReference>
<dbReference type="GO" id="GO:0016705">
    <property type="term" value="F:oxidoreductase activity, acting on paired donors, with incorporation or reduction of molecular oxygen"/>
    <property type="evidence" value="ECO:0007669"/>
    <property type="project" value="InterPro"/>
</dbReference>
<dbReference type="PANTHER" id="PTHR46696">
    <property type="entry name" value="P450, PUTATIVE (EUROFUNG)-RELATED"/>
    <property type="match status" value="1"/>
</dbReference>
<keyword evidence="5" id="KW-1185">Reference proteome</keyword>
<feature type="region of interest" description="Disordered" evidence="3">
    <location>
        <begin position="313"/>
        <end position="336"/>
    </location>
</feature>
<dbReference type="PANTHER" id="PTHR46696:SF1">
    <property type="entry name" value="CYTOCHROME P450 YJIB-RELATED"/>
    <property type="match status" value="1"/>
</dbReference>
<dbReference type="Proteomes" id="UP000199408">
    <property type="component" value="Unassembled WGS sequence"/>
</dbReference>